<name>A0A1Y2JEA3_BRAJP</name>
<keyword evidence="4 7" id="KW-0812">Transmembrane</keyword>
<evidence type="ECO:0000256" key="1">
    <source>
        <dbReference type="ARBA" id="ARBA00004651"/>
    </source>
</evidence>
<evidence type="ECO:0000256" key="6">
    <source>
        <dbReference type="ARBA" id="ARBA00023136"/>
    </source>
</evidence>
<dbReference type="GO" id="GO:0055085">
    <property type="term" value="P:transmembrane transport"/>
    <property type="evidence" value="ECO:0007669"/>
    <property type="project" value="InterPro"/>
</dbReference>
<comment type="similarity">
    <text evidence="7">Belongs to the binding-protein-dependent transport system permease family.</text>
</comment>
<dbReference type="GO" id="GO:0005886">
    <property type="term" value="C:plasma membrane"/>
    <property type="evidence" value="ECO:0007669"/>
    <property type="project" value="UniProtKB-SubCell"/>
</dbReference>
<evidence type="ECO:0000259" key="8">
    <source>
        <dbReference type="PROSITE" id="PS50928"/>
    </source>
</evidence>
<dbReference type="Pfam" id="PF00528">
    <property type="entry name" value="BPD_transp_1"/>
    <property type="match status" value="1"/>
</dbReference>
<dbReference type="InterPro" id="IPR035906">
    <property type="entry name" value="MetI-like_sf"/>
</dbReference>
<feature type="transmembrane region" description="Helical" evidence="7">
    <location>
        <begin position="88"/>
        <end position="109"/>
    </location>
</feature>
<evidence type="ECO:0000313" key="9">
    <source>
        <dbReference type="EMBL" id="OSJ26577.1"/>
    </source>
</evidence>
<dbReference type="CDD" id="cd06261">
    <property type="entry name" value="TM_PBP2"/>
    <property type="match status" value="1"/>
</dbReference>
<feature type="transmembrane region" description="Helical" evidence="7">
    <location>
        <begin position="25"/>
        <end position="44"/>
    </location>
</feature>
<evidence type="ECO:0000313" key="10">
    <source>
        <dbReference type="Proteomes" id="UP000193335"/>
    </source>
</evidence>
<evidence type="ECO:0000256" key="2">
    <source>
        <dbReference type="ARBA" id="ARBA00022448"/>
    </source>
</evidence>
<proteinExistence type="inferred from homology"/>
<organism evidence="9 10">
    <name type="scientific">Bradyrhizobium japonicum</name>
    <dbReference type="NCBI Taxonomy" id="375"/>
    <lineage>
        <taxon>Bacteria</taxon>
        <taxon>Pseudomonadati</taxon>
        <taxon>Pseudomonadota</taxon>
        <taxon>Alphaproteobacteria</taxon>
        <taxon>Hyphomicrobiales</taxon>
        <taxon>Nitrobacteraceae</taxon>
        <taxon>Bradyrhizobium</taxon>
    </lineage>
</organism>
<keyword evidence="5 7" id="KW-1133">Transmembrane helix</keyword>
<feature type="transmembrane region" description="Helical" evidence="7">
    <location>
        <begin position="129"/>
        <end position="155"/>
    </location>
</feature>
<evidence type="ECO:0000256" key="5">
    <source>
        <dbReference type="ARBA" id="ARBA00022989"/>
    </source>
</evidence>
<accession>A0A1Y2JEA3</accession>
<dbReference type="Proteomes" id="UP000193335">
    <property type="component" value="Unassembled WGS sequence"/>
</dbReference>
<evidence type="ECO:0000256" key="4">
    <source>
        <dbReference type="ARBA" id="ARBA00022692"/>
    </source>
</evidence>
<dbReference type="InterPro" id="IPR000515">
    <property type="entry name" value="MetI-like"/>
</dbReference>
<feature type="domain" description="ABC transmembrane type-1" evidence="8">
    <location>
        <begin position="81"/>
        <end position="264"/>
    </location>
</feature>
<sequence>MLIDSVAFSFDLSRRAPAIQQPMATWLRVGAASALWILLWWAIVTLLHVPADFLPTPVSVVRKLFTMTYTVTGDGALWVHVGRSLYRFTLGFVLAVFIGVPLGFAMGYVRPLNNLVSPLFEFFRCIPPIAWAPFAMLWFGASIGAQVFVIFTAALPPILINAYKGIKLVDPGLINAARSLGAKPATMLLEVGLPSSLPVLIAGLRIGIANGWMALVGAEIIAGAGTHSGLGFLILVGQDTLQANLAIGAMVLIGAVGVGFDWLFLKLQKRMVRWA</sequence>
<feature type="transmembrane region" description="Helical" evidence="7">
    <location>
        <begin position="243"/>
        <end position="265"/>
    </location>
</feature>
<dbReference type="PROSITE" id="PS50928">
    <property type="entry name" value="ABC_TM1"/>
    <property type="match status" value="1"/>
</dbReference>
<dbReference type="SUPFAM" id="SSF161098">
    <property type="entry name" value="MetI-like"/>
    <property type="match status" value="1"/>
</dbReference>
<comment type="caution">
    <text evidence="9">The sequence shown here is derived from an EMBL/GenBank/DDBJ whole genome shotgun (WGS) entry which is preliminary data.</text>
</comment>
<protein>
    <recommendedName>
        <fullName evidence="8">ABC transmembrane type-1 domain-containing protein</fullName>
    </recommendedName>
</protein>
<dbReference type="Gene3D" id="1.10.3720.10">
    <property type="entry name" value="MetI-like"/>
    <property type="match status" value="1"/>
</dbReference>
<evidence type="ECO:0000256" key="3">
    <source>
        <dbReference type="ARBA" id="ARBA00022475"/>
    </source>
</evidence>
<keyword evidence="3" id="KW-1003">Cell membrane</keyword>
<comment type="subcellular location">
    <subcellularLocation>
        <location evidence="1 7">Cell membrane</location>
        <topology evidence="1 7">Multi-pass membrane protein</topology>
    </subcellularLocation>
</comment>
<feature type="transmembrane region" description="Helical" evidence="7">
    <location>
        <begin position="64"/>
        <end position="81"/>
    </location>
</feature>
<dbReference type="PANTHER" id="PTHR30151">
    <property type="entry name" value="ALKANE SULFONATE ABC TRANSPORTER-RELATED, MEMBRANE SUBUNIT"/>
    <property type="match status" value="1"/>
</dbReference>
<keyword evidence="6 7" id="KW-0472">Membrane</keyword>
<dbReference type="EMBL" id="NAFL01000276">
    <property type="protein sequence ID" value="OSJ26577.1"/>
    <property type="molecule type" value="Genomic_DNA"/>
</dbReference>
<gene>
    <name evidence="9" type="ORF">BSZ19_35515</name>
</gene>
<dbReference type="AlphaFoldDB" id="A0A1Y2JEA3"/>
<dbReference type="PANTHER" id="PTHR30151:SF0">
    <property type="entry name" value="ABC TRANSPORTER PERMEASE PROTEIN MJ0413-RELATED"/>
    <property type="match status" value="1"/>
</dbReference>
<evidence type="ECO:0000256" key="7">
    <source>
        <dbReference type="RuleBase" id="RU363032"/>
    </source>
</evidence>
<feature type="transmembrane region" description="Helical" evidence="7">
    <location>
        <begin position="212"/>
        <end position="237"/>
    </location>
</feature>
<reference evidence="9 10" key="1">
    <citation type="submission" date="2017-03" db="EMBL/GenBank/DDBJ databases">
        <title>Whole genome sequences of fourteen strains of Bradyrhizobium canariense and one strain of Bradyrhizobium japonicum isolated from Lupinus (Papilionoideae: Genisteae) species in Algeria.</title>
        <authorList>
            <person name="Crovadore J."/>
            <person name="Chekireb D."/>
            <person name="Brachmann A."/>
            <person name="Chablais R."/>
            <person name="Cochard B."/>
            <person name="Lefort F."/>
        </authorList>
    </citation>
    <scope>NUCLEOTIDE SEQUENCE [LARGE SCALE GENOMIC DNA]</scope>
    <source>
        <strain evidence="9 10">UBMA197</strain>
    </source>
</reference>
<dbReference type="RefSeq" id="WP_085403769.1">
    <property type="nucleotide sequence ID" value="NZ_NAFL01000276.1"/>
</dbReference>
<keyword evidence="2 7" id="KW-0813">Transport</keyword>